<dbReference type="SFLD" id="SFLDS00003">
    <property type="entry name" value="Haloacid_Dehalogenase"/>
    <property type="match status" value="1"/>
</dbReference>
<dbReference type="EMBL" id="JACSIT010000100">
    <property type="protein sequence ID" value="MBC6994706.1"/>
    <property type="molecule type" value="Genomic_DNA"/>
</dbReference>
<evidence type="ECO:0000313" key="6">
    <source>
        <dbReference type="EMBL" id="MBC6994706.1"/>
    </source>
</evidence>
<dbReference type="InterPro" id="IPR023214">
    <property type="entry name" value="HAD_sf"/>
</dbReference>
<dbReference type="InterPro" id="IPR023198">
    <property type="entry name" value="PGP-like_dom2"/>
</dbReference>
<evidence type="ECO:0000256" key="3">
    <source>
        <dbReference type="ARBA" id="ARBA00022723"/>
    </source>
</evidence>
<dbReference type="SUPFAM" id="SSF56784">
    <property type="entry name" value="HAD-like"/>
    <property type="match status" value="1"/>
</dbReference>
<gene>
    <name evidence="6" type="ORF">H9S92_11060</name>
</gene>
<organism evidence="6 7">
    <name type="scientific">Neolewinella lacunae</name>
    <dbReference type="NCBI Taxonomy" id="1517758"/>
    <lineage>
        <taxon>Bacteria</taxon>
        <taxon>Pseudomonadati</taxon>
        <taxon>Bacteroidota</taxon>
        <taxon>Saprospiria</taxon>
        <taxon>Saprospirales</taxon>
        <taxon>Lewinellaceae</taxon>
        <taxon>Neolewinella</taxon>
    </lineage>
</organism>
<comment type="cofactor">
    <cofactor evidence="1">
        <name>Mg(2+)</name>
        <dbReference type="ChEBI" id="CHEBI:18420"/>
    </cofactor>
</comment>
<keyword evidence="7" id="KW-1185">Reference proteome</keyword>
<dbReference type="PANTHER" id="PTHR46193">
    <property type="entry name" value="6-PHOSPHOGLUCONATE PHOSPHATASE"/>
    <property type="match status" value="1"/>
</dbReference>
<evidence type="ECO:0000256" key="5">
    <source>
        <dbReference type="ARBA" id="ARBA00023277"/>
    </source>
</evidence>
<protein>
    <submittedName>
        <fullName evidence="6">HAD family phosphatase</fullName>
    </submittedName>
</protein>
<keyword evidence="5" id="KW-0119">Carbohydrate metabolism</keyword>
<comment type="caution">
    <text evidence="6">The sequence shown here is derived from an EMBL/GenBank/DDBJ whole genome shotgun (WGS) entry which is preliminary data.</text>
</comment>
<accession>A0A923T8M6</accession>
<evidence type="ECO:0000256" key="2">
    <source>
        <dbReference type="ARBA" id="ARBA00006171"/>
    </source>
</evidence>
<dbReference type="RefSeq" id="WP_187466771.1">
    <property type="nucleotide sequence ID" value="NZ_JACSIT010000100.1"/>
</dbReference>
<dbReference type="PRINTS" id="PR00413">
    <property type="entry name" value="HADHALOGNASE"/>
</dbReference>
<dbReference type="GO" id="GO:0003824">
    <property type="term" value="F:catalytic activity"/>
    <property type="evidence" value="ECO:0007669"/>
    <property type="project" value="UniProtKB-ARBA"/>
</dbReference>
<dbReference type="InterPro" id="IPR006439">
    <property type="entry name" value="HAD-SF_hydro_IA"/>
</dbReference>
<dbReference type="NCBIfam" id="TIGR01509">
    <property type="entry name" value="HAD-SF-IA-v3"/>
    <property type="match status" value="1"/>
</dbReference>
<keyword evidence="4" id="KW-0460">Magnesium</keyword>
<dbReference type="Gene3D" id="3.40.50.1000">
    <property type="entry name" value="HAD superfamily/HAD-like"/>
    <property type="match status" value="1"/>
</dbReference>
<keyword evidence="3" id="KW-0479">Metal-binding</keyword>
<evidence type="ECO:0000313" key="7">
    <source>
        <dbReference type="Proteomes" id="UP000650081"/>
    </source>
</evidence>
<sequence length="214" mass="22844">MARFLGLLCDLDGTLADTEPQHCSAWLNLLESSYGLHYDEHWFEQWIGTSDRTVADWLIREHGLSSSIDEMIAGKQEKFHAIVRTEGSSFPGVAAALAEISAAFPLAIATNSGRVDAGVVVPALGLDRFTDTVVTATDVVHLKPAPDIYLLAAQRLGLPAAACIAIEDSTPGGAAAKAAGCYLIGLNDKVIHADEWCTDNAAALRRALEMLREG</sequence>
<evidence type="ECO:0000256" key="1">
    <source>
        <dbReference type="ARBA" id="ARBA00001946"/>
    </source>
</evidence>
<comment type="similarity">
    <text evidence="2">Belongs to the HAD-like hydrolase superfamily. CbbY/CbbZ/Gph/YieH family.</text>
</comment>
<dbReference type="InterPro" id="IPR051600">
    <property type="entry name" value="Beta-PGM-like"/>
</dbReference>
<evidence type="ECO:0000256" key="4">
    <source>
        <dbReference type="ARBA" id="ARBA00022842"/>
    </source>
</evidence>
<dbReference type="SFLD" id="SFLDG01135">
    <property type="entry name" value="C1.5.6:_HAD__Beta-PGM__Phospha"/>
    <property type="match status" value="1"/>
</dbReference>
<proteinExistence type="inferred from homology"/>
<dbReference type="InterPro" id="IPR036412">
    <property type="entry name" value="HAD-like_sf"/>
</dbReference>
<dbReference type="AlphaFoldDB" id="A0A923T8M6"/>
<dbReference type="Gene3D" id="1.10.150.240">
    <property type="entry name" value="Putative phosphatase, domain 2"/>
    <property type="match status" value="1"/>
</dbReference>
<name>A0A923T8M6_9BACT</name>
<dbReference type="Proteomes" id="UP000650081">
    <property type="component" value="Unassembled WGS sequence"/>
</dbReference>
<dbReference type="Pfam" id="PF00702">
    <property type="entry name" value="Hydrolase"/>
    <property type="match status" value="1"/>
</dbReference>
<reference evidence="6" key="1">
    <citation type="submission" date="2020-08" db="EMBL/GenBank/DDBJ databases">
        <title>Lewinella bacteria from marine environments.</title>
        <authorList>
            <person name="Zhong Y."/>
        </authorList>
    </citation>
    <scope>NUCLEOTIDE SEQUENCE</scope>
    <source>
        <strain evidence="6">KCTC 42187</strain>
    </source>
</reference>
<dbReference type="SFLD" id="SFLDG01129">
    <property type="entry name" value="C1.5:_HAD__Beta-PGM__Phosphata"/>
    <property type="match status" value="1"/>
</dbReference>
<dbReference type="GO" id="GO:0046872">
    <property type="term" value="F:metal ion binding"/>
    <property type="evidence" value="ECO:0007669"/>
    <property type="project" value="UniProtKB-KW"/>
</dbReference>
<dbReference type="PANTHER" id="PTHR46193:SF18">
    <property type="entry name" value="HEXITOL PHOSPHATASE B"/>
    <property type="match status" value="1"/>
</dbReference>